<evidence type="ECO:0000256" key="4">
    <source>
        <dbReference type="ARBA" id="ARBA00023136"/>
    </source>
</evidence>
<reference evidence="6 7" key="1">
    <citation type="journal article" date="2017" name="ISME J.">
        <title>Potential for microbial H2 and metal transformations associated with novel bacteria and archaea in deep terrestrial subsurface sediments.</title>
        <authorList>
            <person name="Hernsdorf A.W."/>
            <person name="Amano Y."/>
            <person name="Miyakawa K."/>
            <person name="Ise K."/>
            <person name="Suzuki Y."/>
            <person name="Anantharaman K."/>
            <person name="Probst A."/>
            <person name="Burstein D."/>
            <person name="Thomas B.C."/>
            <person name="Banfield J.F."/>
        </authorList>
    </citation>
    <scope>NUCLEOTIDE SEQUENCE [LARGE SCALE GENOMIC DNA]</scope>
    <source>
        <strain evidence="6">HGW-Wallbacteria-1</strain>
    </source>
</reference>
<name>A0A2N1PIN9_9BACT</name>
<keyword evidence="2 5" id="KW-0812">Transmembrane</keyword>
<dbReference type="Gene3D" id="1.20.120.1630">
    <property type="match status" value="1"/>
</dbReference>
<keyword evidence="6" id="KW-0489">Methyltransferase</keyword>
<dbReference type="GO" id="GO:0032259">
    <property type="term" value="P:methylation"/>
    <property type="evidence" value="ECO:0007669"/>
    <property type="project" value="UniProtKB-KW"/>
</dbReference>
<dbReference type="InterPro" id="IPR007318">
    <property type="entry name" value="Phopholipid_MeTrfase"/>
</dbReference>
<dbReference type="EMBL" id="PGXC01000059">
    <property type="protein sequence ID" value="PKK88189.1"/>
    <property type="molecule type" value="Genomic_DNA"/>
</dbReference>
<protein>
    <submittedName>
        <fullName evidence="6">Isoprenylcysteine carboxylmethyltransferase family protein</fullName>
    </submittedName>
</protein>
<accession>A0A2N1PIN9</accession>
<evidence type="ECO:0000256" key="2">
    <source>
        <dbReference type="ARBA" id="ARBA00022692"/>
    </source>
</evidence>
<organism evidence="6 7">
    <name type="scientific">Candidatus Wallbacteria bacterium HGW-Wallbacteria-1</name>
    <dbReference type="NCBI Taxonomy" id="2013854"/>
    <lineage>
        <taxon>Bacteria</taxon>
        <taxon>Candidatus Walliibacteriota</taxon>
    </lineage>
</organism>
<gene>
    <name evidence="6" type="ORF">CVV64_19870</name>
</gene>
<feature type="transmembrane region" description="Helical" evidence="5">
    <location>
        <begin position="82"/>
        <end position="114"/>
    </location>
</feature>
<evidence type="ECO:0000313" key="6">
    <source>
        <dbReference type="EMBL" id="PKK88189.1"/>
    </source>
</evidence>
<comment type="caution">
    <text evidence="6">The sequence shown here is derived from an EMBL/GenBank/DDBJ whole genome shotgun (WGS) entry which is preliminary data.</text>
</comment>
<proteinExistence type="predicted"/>
<feature type="transmembrane region" description="Helical" evidence="5">
    <location>
        <begin position="40"/>
        <end position="62"/>
    </location>
</feature>
<keyword evidence="4 5" id="KW-0472">Membrane</keyword>
<evidence type="ECO:0000256" key="3">
    <source>
        <dbReference type="ARBA" id="ARBA00022989"/>
    </source>
</evidence>
<sequence length="199" mass="22826">MIEKLRKPVSWIFGLAVIIALMTTTSLTDKIMPLLGHSLFFVGVLFIGIAVLGRTWCSLYISGYKNDVLVTDGPYSLTRNPLYFFSLVGAIGVGLTTETILFPAVITLAFAIYYPMVIMSEENRLKKMHGETFDEYALKVPRFFPSRRNFIEPEEYVVKPRIFRSHLRDALWFVLFIGFTEMMEVARALKILPTWFGTY</sequence>
<keyword evidence="6" id="KW-0808">Transferase</keyword>
<evidence type="ECO:0000256" key="5">
    <source>
        <dbReference type="SAM" id="Phobius"/>
    </source>
</evidence>
<dbReference type="Pfam" id="PF04191">
    <property type="entry name" value="PEMT"/>
    <property type="match status" value="1"/>
</dbReference>
<dbReference type="PANTHER" id="PTHR12714">
    <property type="entry name" value="PROTEIN-S ISOPRENYLCYSTEINE O-METHYLTRANSFERASE"/>
    <property type="match status" value="1"/>
</dbReference>
<keyword evidence="3 5" id="KW-1133">Transmembrane helix</keyword>
<evidence type="ECO:0000256" key="1">
    <source>
        <dbReference type="ARBA" id="ARBA00004127"/>
    </source>
</evidence>
<dbReference type="GO" id="GO:0012505">
    <property type="term" value="C:endomembrane system"/>
    <property type="evidence" value="ECO:0007669"/>
    <property type="project" value="UniProtKB-SubCell"/>
</dbReference>
<dbReference type="Proteomes" id="UP000233256">
    <property type="component" value="Unassembled WGS sequence"/>
</dbReference>
<feature type="transmembrane region" description="Helical" evidence="5">
    <location>
        <begin position="12"/>
        <end position="28"/>
    </location>
</feature>
<comment type="subcellular location">
    <subcellularLocation>
        <location evidence="1">Endomembrane system</location>
        <topology evidence="1">Multi-pass membrane protein</topology>
    </subcellularLocation>
</comment>
<evidence type="ECO:0000313" key="7">
    <source>
        <dbReference type="Proteomes" id="UP000233256"/>
    </source>
</evidence>
<dbReference type="GO" id="GO:0008168">
    <property type="term" value="F:methyltransferase activity"/>
    <property type="evidence" value="ECO:0007669"/>
    <property type="project" value="UniProtKB-KW"/>
</dbReference>
<dbReference type="AlphaFoldDB" id="A0A2N1PIN9"/>
<dbReference type="PANTHER" id="PTHR12714:SF9">
    <property type="entry name" value="PROTEIN-S-ISOPRENYLCYSTEINE O-METHYLTRANSFERASE"/>
    <property type="match status" value="1"/>
</dbReference>